<dbReference type="Pfam" id="PF08059">
    <property type="entry name" value="SEP"/>
    <property type="match status" value="1"/>
</dbReference>
<dbReference type="InterPro" id="IPR009060">
    <property type="entry name" value="UBA-like_sf"/>
</dbReference>
<dbReference type="GO" id="GO:0000045">
    <property type="term" value="P:autophagosome assembly"/>
    <property type="evidence" value="ECO:0007669"/>
    <property type="project" value="TreeGrafter"/>
</dbReference>
<dbReference type="InterPro" id="IPR029071">
    <property type="entry name" value="Ubiquitin-like_domsf"/>
</dbReference>
<reference evidence="5 6" key="1">
    <citation type="submission" date="2019-05" db="EMBL/GenBank/DDBJ databases">
        <title>Mikania micrantha, genome provides insights into the molecular mechanism of rapid growth.</title>
        <authorList>
            <person name="Liu B."/>
        </authorList>
    </citation>
    <scope>NUCLEOTIDE SEQUENCE [LARGE SCALE GENOMIC DNA]</scope>
    <source>
        <strain evidence="5">NLD-2019</strain>
        <tissue evidence="5">Leaf</tissue>
    </source>
</reference>
<feature type="compositionally biased region" description="Low complexity" evidence="2">
    <location>
        <begin position="75"/>
        <end position="89"/>
    </location>
</feature>
<dbReference type="Proteomes" id="UP000326396">
    <property type="component" value="Linkage Group LG17"/>
</dbReference>
<dbReference type="InterPro" id="IPR012989">
    <property type="entry name" value="SEP_domain"/>
</dbReference>
<feature type="region of interest" description="Disordered" evidence="2">
    <location>
        <begin position="181"/>
        <end position="203"/>
    </location>
</feature>
<evidence type="ECO:0000256" key="1">
    <source>
        <dbReference type="ARBA" id="ARBA00022786"/>
    </source>
</evidence>
<comment type="caution">
    <text evidence="5">The sequence shown here is derived from an EMBL/GenBank/DDBJ whole genome shotgun (WGS) entry which is preliminary data.</text>
</comment>
<dbReference type="SUPFAM" id="SSF102848">
    <property type="entry name" value="NSFL1 (p97 ATPase) cofactor p47, SEP domain"/>
    <property type="match status" value="1"/>
</dbReference>
<dbReference type="AlphaFoldDB" id="A0A5N6NTY3"/>
<evidence type="ECO:0000313" key="5">
    <source>
        <dbReference type="EMBL" id="KAD5318166.1"/>
    </source>
</evidence>
<feature type="domain" description="SEP" evidence="4">
    <location>
        <begin position="222"/>
        <end position="286"/>
    </location>
</feature>
<protein>
    <recommendedName>
        <fullName evidence="7">SEP domain-containing protein</fullName>
    </recommendedName>
</protein>
<dbReference type="GO" id="GO:0005829">
    <property type="term" value="C:cytosol"/>
    <property type="evidence" value="ECO:0007669"/>
    <property type="project" value="TreeGrafter"/>
</dbReference>
<dbReference type="GO" id="GO:0043130">
    <property type="term" value="F:ubiquitin binding"/>
    <property type="evidence" value="ECO:0007669"/>
    <property type="project" value="TreeGrafter"/>
</dbReference>
<dbReference type="GO" id="GO:0043161">
    <property type="term" value="P:proteasome-mediated ubiquitin-dependent protein catabolic process"/>
    <property type="evidence" value="ECO:0007669"/>
    <property type="project" value="TreeGrafter"/>
</dbReference>
<dbReference type="Gene3D" id="3.10.20.90">
    <property type="entry name" value="Phosphatidylinositol 3-kinase Catalytic Subunit, Chain A, domain 1"/>
    <property type="match status" value="1"/>
</dbReference>
<dbReference type="GO" id="GO:0005634">
    <property type="term" value="C:nucleus"/>
    <property type="evidence" value="ECO:0007669"/>
    <property type="project" value="TreeGrafter"/>
</dbReference>
<dbReference type="PANTHER" id="PTHR23333:SF45">
    <property type="entry name" value="PLANT UBX DOMAIN-CONTAINING PROTEIN 4-LIKE"/>
    <property type="match status" value="1"/>
</dbReference>
<keyword evidence="1" id="KW-0833">Ubl conjugation pathway</keyword>
<feature type="compositionally biased region" description="Low complexity" evidence="2">
    <location>
        <begin position="193"/>
        <end position="203"/>
    </location>
</feature>
<proteinExistence type="predicted"/>
<feature type="region of interest" description="Disordered" evidence="2">
    <location>
        <begin position="58"/>
        <end position="163"/>
    </location>
</feature>
<dbReference type="SUPFAM" id="SSF54236">
    <property type="entry name" value="Ubiquitin-like"/>
    <property type="match status" value="1"/>
</dbReference>
<dbReference type="Pfam" id="PF00789">
    <property type="entry name" value="UBX"/>
    <property type="match status" value="1"/>
</dbReference>
<dbReference type="InterPro" id="IPR001012">
    <property type="entry name" value="UBX_dom"/>
</dbReference>
<dbReference type="FunFam" id="3.30.420.210:FF:000005">
    <property type="entry name" value="Plant UBX domain-containing protein 4"/>
    <property type="match status" value="1"/>
</dbReference>
<keyword evidence="6" id="KW-1185">Reference proteome</keyword>
<dbReference type="OrthoDB" id="25887at2759"/>
<dbReference type="Gene3D" id="1.10.8.10">
    <property type="entry name" value="DNA helicase RuvA subunit, C-terminal domain"/>
    <property type="match status" value="1"/>
</dbReference>
<evidence type="ECO:0008006" key="7">
    <source>
        <dbReference type="Google" id="ProtNLM"/>
    </source>
</evidence>
<evidence type="ECO:0000259" key="3">
    <source>
        <dbReference type="PROSITE" id="PS50033"/>
    </source>
</evidence>
<name>A0A5N6NTY3_9ASTR</name>
<accession>A0A5N6NTY3</accession>
<dbReference type="PROSITE" id="PS50033">
    <property type="entry name" value="UBX"/>
    <property type="match status" value="1"/>
</dbReference>
<dbReference type="GO" id="GO:0061025">
    <property type="term" value="P:membrane fusion"/>
    <property type="evidence" value="ECO:0007669"/>
    <property type="project" value="TreeGrafter"/>
</dbReference>
<dbReference type="Pfam" id="PF14555">
    <property type="entry name" value="UBA_4"/>
    <property type="match status" value="1"/>
</dbReference>
<evidence type="ECO:0000313" key="6">
    <source>
        <dbReference type="Proteomes" id="UP000326396"/>
    </source>
</evidence>
<dbReference type="InterPro" id="IPR036241">
    <property type="entry name" value="NSFL1C_SEP_dom_sf"/>
</dbReference>
<dbReference type="GO" id="GO:0031468">
    <property type="term" value="P:nuclear membrane reassembly"/>
    <property type="evidence" value="ECO:0007669"/>
    <property type="project" value="TreeGrafter"/>
</dbReference>
<evidence type="ECO:0000259" key="4">
    <source>
        <dbReference type="PROSITE" id="PS51399"/>
    </source>
</evidence>
<dbReference type="SUPFAM" id="SSF46934">
    <property type="entry name" value="UBA-like"/>
    <property type="match status" value="1"/>
</dbReference>
<dbReference type="CDD" id="cd14348">
    <property type="entry name" value="UBA_p47"/>
    <property type="match status" value="1"/>
</dbReference>
<sequence length="456" mass="49825">MEQSPETNIAGRHQDDMISQFSVITSASKEEATFFLESHNYDLDSALTTFFETTGTAAEEDALESAPTGGNLNRSSLSPASSPSRSRSASPPPSLGLQQLAGGNPYNLRSRNTGADKMPSGSRSTGRIRTVADLNRPGDDSGSDSDEPQEYYAGGEKSGMLVQGPRKMNDVESLFNQARQAGAEEGRDQFQPSSSSRSFSGRGRLLTGEMTSAPSQQSEPVVLSHTITFWTNGFTVNDGPLRRLDDPQNESFLESIRKSECPEELKPAIGRAPVNVSLVRKLEDYPVQKHRQAAFVGVGRTLGTTTTSSEDSVAAPATVAPTPFVGLVVDDTLPSTSIQLRLADGTRMISRFNYHHTISNIRSFIDASRPGGSRAYHRTYPNAVRSRFRYVMDRDSGHKIDDPIPHCKSFLMLFGSSIIEIEFTYLGNLKSLVGKIGRSPEYCAKLLWKKVVEELQ</sequence>
<dbReference type="GO" id="GO:0007030">
    <property type="term" value="P:Golgi organization"/>
    <property type="evidence" value="ECO:0007669"/>
    <property type="project" value="TreeGrafter"/>
</dbReference>
<evidence type="ECO:0000256" key="2">
    <source>
        <dbReference type="SAM" id="MobiDB-lite"/>
    </source>
</evidence>
<dbReference type="Gene3D" id="3.30.420.210">
    <property type="entry name" value="SEP domain"/>
    <property type="match status" value="1"/>
</dbReference>
<dbReference type="SMART" id="SM00553">
    <property type="entry name" value="SEP"/>
    <property type="match status" value="1"/>
</dbReference>
<dbReference type="EMBL" id="SZYD01000009">
    <property type="protein sequence ID" value="KAD5318166.1"/>
    <property type="molecule type" value="Genomic_DNA"/>
</dbReference>
<organism evidence="5 6">
    <name type="scientific">Mikania micrantha</name>
    <name type="common">bitter vine</name>
    <dbReference type="NCBI Taxonomy" id="192012"/>
    <lineage>
        <taxon>Eukaryota</taxon>
        <taxon>Viridiplantae</taxon>
        <taxon>Streptophyta</taxon>
        <taxon>Embryophyta</taxon>
        <taxon>Tracheophyta</taxon>
        <taxon>Spermatophyta</taxon>
        <taxon>Magnoliopsida</taxon>
        <taxon>eudicotyledons</taxon>
        <taxon>Gunneridae</taxon>
        <taxon>Pentapetalae</taxon>
        <taxon>asterids</taxon>
        <taxon>campanulids</taxon>
        <taxon>Asterales</taxon>
        <taxon>Asteraceae</taxon>
        <taxon>Asteroideae</taxon>
        <taxon>Heliantheae alliance</taxon>
        <taxon>Eupatorieae</taxon>
        <taxon>Mikania</taxon>
    </lineage>
</organism>
<gene>
    <name evidence="5" type="ORF">E3N88_18112</name>
</gene>
<feature type="domain" description="UBX" evidence="3">
    <location>
        <begin position="331"/>
        <end position="402"/>
    </location>
</feature>
<dbReference type="PANTHER" id="PTHR23333">
    <property type="entry name" value="UBX DOMAIN CONTAINING PROTEIN"/>
    <property type="match status" value="1"/>
</dbReference>
<dbReference type="PROSITE" id="PS51399">
    <property type="entry name" value="SEP"/>
    <property type="match status" value="1"/>
</dbReference>